<dbReference type="PROSITE" id="PS00237">
    <property type="entry name" value="G_PROTEIN_RECEP_F1_1"/>
    <property type="match status" value="1"/>
</dbReference>
<dbReference type="GO" id="GO:0005509">
    <property type="term" value="F:calcium ion binding"/>
    <property type="evidence" value="ECO:0007669"/>
    <property type="project" value="InterPro"/>
</dbReference>
<evidence type="ECO:0000256" key="6">
    <source>
        <dbReference type="ARBA" id="ARBA00022737"/>
    </source>
</evidence>
<comment type="subcellular location">
    <subcellularLocation>
        <location evidence="1">Cell membrane</location>
        <topology evidence="1">Multi-pass membrane protein</topology>
    </subcellularLocation>
</comment>
<reference evidence="17" key="2">
    <citation type="submission" date="2023-03" db="EMBL/GenBank/DDBJ databases">
        <authorList>
            <person name="Inwood S.N."/>
            <person name="Skelly J.G."/>
            <person name="Guhlin J."/>
            <person name="Harrop T.W.R."/>
            <person name="Goldson S.G."/>
            <person name="Dearden P.K."/>
        </authorList>
    </citation>
    <scope>NUCLEOTIDE SEQUENCE</scope>
    <source>
        <strain evidence="17">Lincoln</strain>
        <tissue evidence="17">Whole body</tissue>
    </source>
</reference>
<keyword evidence="13" id="KW-0297">G-protein coupled receptor</keyword>
<dbReference type="PANTHER" id="PTHR24241">
    <property type="entry name" value="NEUROPEPTIDE RECEPTOR-RELATED G-PROTEIN COUPLED RECEPTOR"/>
    <property type="match status" value="1"/>
</dbReference>
<dbReference type="SUPFAM" id="SSF57184">
    <property type="entry name" value="Growth factor receptor domain"/>
    <property type="match status" value="1"/>
</dbReference>
<dbReference type="InterPro" id="IPR018097">
    <property type="entry name" value="EGF_Ca-bd_CS"/>
</dbReference>
<evidence type="ECO:0008006" key="19">
    <source>
        <dbReference type="Google" id="ProtNLM"/>
    </source>
</evidence>
<organism evidence="17 18">
    <name type="scientific">Microctonus hyperodae</name>
    <name type="common">Parasitoid wasp</name>
    <dbReference type="NCBI Taxonomy" id="165561"/>
    <lineage>
        <taxon>Eukaryota</taxon>
        <taxon>Metazoa</taxon>
        <taxon>Ecdysozoa</taxon>
        <taxon>Arthropoda</taxon>
        <taxon>Hexapoda</taxon>
        <taxon>Insecta</taxon>
        <taxon>Pterygota</taxon>
        <taxon>Neoptera</taxon>
        <taxon>Endopterygota</taxon>
        <taxon>Hymenoptera</taxon>
        <taxon>Apocrita</taxon>
        <taxon>Ichneumonoidea</taxon>
        <taxon>Braconidae</taxon>
        <taxon>Euphorinae</taxon>
        <taxon>Microctonus</taxon>
    </lineage>
</organism>
<evidence type="ECO:0000256" key="5">
    <source>
        <dbReference type="ARBA" id="ARBA00022692"/>
    </source>
</evidence>
<dbReference type="CDD" id="cd16081">
    <property type="entry name" value="TSPcc_insect"/>
    <property type="match status" value="1"/>
</dbReference>
<dbReference type="AlphaFoldDB" id="A0AA39G4U5"/>
<keyword evidence="11 13" id="KW-0675">Receptor</keyword>
<keyword evidence="3" id="KW-1003">Cell membrane</keyword>
<comment type="caution">
    <text evidence="12">Lacks conserved residue(s) required for the propagation of feature annotation.</text>
</comment>
<dbReference type="SMART" id="SM00181">
    <property type="entry name" value="EGF"/>
    <property type="match status" value="3"/>
</dbReference>
<dbReference type="CDD" id="cd00054">
    <property type="entry name" value="EGF_CA"/>
    <property type="match status" value="2"/>
</dbReference>
<evidence type="ECO:0000256" key="13">
    <source>
        <dbReference type="RuleBase" id="RU000688"/>
    </source>
</evidence>
<feature type="domain" description="EGF-like" evidence="15">
    <location>
        <begin position="666"/>
        <end position="706"/>
    </location>
</feature>
<evidence type="ECO:0000256" key="9">
    <source>
        <dbReference type="ARBA" id="ARBA00023136"/>
    </source>
</evidence>
<sequence>MNASTTPELPIDMRFNEGHVVSIVVYSVLMVISIAGNATVLVLILQRKRSDRSRINTMLLHLAVADLLVTLLMMPMEIGWAATVSWEAGDVMCRIMAFFRVFGIYLSSFILVCISIDRYYAVLKPLQLIGVDRRGKIMVMSAWIGAIICSAPQIAVFHVETHPEFTWYQQCITYNVFPSDSHELTYSLFGMVMMYCFPLIVIIYTYSSILMEIYRKSRESAYDRMRRSSLGFLGRAKIRTLKMTIIIVVVFFVCWTPYYIMSVWYWIDRESAKLVDQRIQKGLFLFACTNSCMNPIVYGAFNIRRTNQRTVRAPTLETRITPLSIGVRCPQRSTSIQTGTIIKRRNTCTNDVVCRVSWRRNLTGSITEEPTTMMIPMQINSYSNRLNIASVQNIINRTNSSNEVNERLTRSLGDAVQDDEFAISIKRVKIKKIDYSGKETLVAAKYPDPDTKFLFMLDRHNNRLMLETVEKSDKGREDIEVGSLNISQPIKNIIFVIHQTKPESRIDVYVDCNIQGAIPMKKTFRDVINNKFDDSLFHMFRERKYRTRIHRSSEINELWEKEGCHAALLHDVDHHYYDNYNEKNNVTMSRVRRRGDIGIHTLDEMNCVGDGTLVKTLNELIEVTKRIWSELERNTQETRYIRKLIEECAACRPGFVIATTPAPPPPRPSCRHQSPCFAGAQCRDTEGGPECMSCPFGYTGDGRHCQRVKTCNDNPCYQGVRCQNTRNGYRCGPCPPGYTGNGEHCQRVRGCDTNPCHSSATCHPLQDYPYYQCGPCPEGYTGNGTNCQDIDECDLTQPCDPRTQCVNTSPGYRCEPPDWDLSN</sequence>
<dbReference type="GO" id="GO:0032870">
    <property type="term" value="P:cellular response to hormone stimulus"/>
    <property type="evidence" value="ECO:0007669"/>
    <property type="project" value="TreeGrafter"/>
</dbReference>
<protein>
    <recommendedName>
        <fullName evidence="19">Gonadotropin-releasing hormone II receptor</fullName>
    </recommendedName>
</protein>
<feature type="domain" description="EGF-like" evidence="15">
    <location>
        <begin position="707"/>
        <end position="746"/>
    </location>
</feature>
<keyword evidence="10 12" id="KW-1015">Disulfide bond</keyword>
<feature type="domain" description="EGF-like" evidence="15">
    <location>
        <begin position="747"/>
        <end position="788"/>
    </location>
</feature>
<dbReference type="CDD" id="cd15382">
    <property type="entry name" value="7tmA_AKHR"/>
    <property type="match status" value="1"/>
</dbReference>
<dbReference type="Pfam" id="PF11598">
    <property type="entry name" value="COMP"/>
    <property type="match status" value="1"/>
</dbReference>
<dbReference type="PROSITE" id="PS50262">
    <property type="entry name" value="G_PROTEIN_RECEP_F1_2"/>
    <property type="match status" value="1"/>
</dbReference>
<evidence type="ECO:0000256" key="7">
    <source>
        <dbReference type="ARBA" id="ARBA00022837"/>
    </source>
</evidence>
<feature type="transmembrane region" description="Helical" evidence="14">
    <location>
        <begin position="95"/>
        <end position="116"/>
    </location>
</feature>
<evidence type="ECO:0000256" key="2">
    <source>
        <dbReference type="ARBA" id="ARBA00010663"/>
    </source>
</evidence>
<dbReference type="GO" id="GO:0097003">
    <property type="term" value="F:adipokinetic hormone receptor activity"/>
    <property type="evidence" value="ECO:0007669"/>
    <property type="project" value="TreeGrafter"/>
</dbReference>
<evidence type="ECO:0000256" key="11">
    <source>
        <dbReference type="ARBA" id="ARBA00023170"/>
    </source>
</evidence>
<keyword evidence="18" id="KW-1185">Reference proteome</keyword>
<keyword evidence="9 14" id="KW-0472">Membrane</keyword>
<feature type="domain" description="G-protein coupled receptors family 1 profile" evidence="16">
    <location>
        <begin position="36"/>
        <end position="298"/>
    </location>
</feature>
<dbReference type="InterPro" id="IPR000742">
    <property type="entry name" value="EGF"/>
</dbReference>
<comment type="similarity">
    <text evidence="2 13">Belongs to the G-protein coupled receptor 1 family.</text>
</comment>
<comment type="caution">
    <text evidence="17">The sequence shown here is derived from an EMBL/GenBank/DDBJ whole genome shotgun (WGS) entry which is preliminary data.</text>
</comment>
<feature type="disulfide bond" evidence="12">
    <location>
        <begin position="756"/>
        <end position="773"/>
    </location>
</feature>
<keyword evidence="6" id="KW-0677">Repeat</keyword>
<dbReference type="PROSITE" id="PS50026">
    <property type="entry name" value="EGF_3"/>
    <property type="match status" value="3"/>
</dbReference>
<evidence type="ECO:0000256" key="10">
    <source>
        <dbReference type="ARBA" id="ARBA00023157"/>
    </source>
</evidence>
<evidence type="ECO:0000256" key="12">
    <source>
        <dbReference type="PROSITE-ProRule" id="PRU00076"/>
    </source>
</evidence>
<dbReference type="Proteomes" id="UP001168972">
    <property type="component" value="Unassembled WGS sequence"/>
</dbReference>
<name>A0AA39G4U5_MICHY</name>
<feature type="transmembrane region" description="Helical" evidence="14">
    <location>
        <begin position="57"/>
        <end position="75"/>
    </location>
</feature>
<reference evidence="17" key="1">
    <citation type="journal article" date="2023" name="bioRxiv">
        <title>Scaffold-level genome assemblies of two parasitoid biocontrol wasps reveal the parthenogenesis mechanism and an associated novel virus.</title>
        <authorList>
            <person name="Inwood S."/>
            <person name="Skelly J."/>
            <person name="Guhlin J."/>
            <person name="Harrop T."/>
            <person name="Goldson S."/>
            <person name="Dearden P."/>
        </authorList>
    </citation>
    <scope>NUCLEOTIDE SEQUENCE</scope>
    <source>
        <strain evidence="17">Lincoln</strain>
        <tissue evidence="17">Whole body</tissue>
    </source>
</reference>
<dbReference type="InterPro" id="IPR009030">
    <property type="entry name" value="Growth_fac_rcpt_cys_sf"/>
</dbReference>
<dbReference type="GO" id="GO:0005886">
    <property type="term" value="C:plasma membrane"/>
    <property type="evidence" value="ECO:0007669"/>
    <property type="project" value="UniProtKB-SubCell"/>
</dbReference>
<dbReference type="SMART" id="SM00179">
    <property type="entry name" value="EGF_CA"/>
    <property type="match status" value="4"/>
</dbReference>
<dbReference type="FunFam" id="2.10.25.10:FF:000027">
    <property type="entry name" value="Thrombospondin 3"/>
    <property type="match status" value="1"/>
</dbReference>
<dbReference type="SMART" id="SM01381">
    <property type="entry name" value="7TM_GPCR_Srsx"/>
    <property type="match status" value="1"/>
</dbReference>
<dbReference type="PROSITE" id="PS01187">
    <property type="entry name" value="EGF_CA"/>
    <property type="match status" value="1"/>
</dbReference>
<dbReference type="Gene3D" id="2.10.25.10">
    <property type="entry name" value="Laminin"/>
    <property type="match status" value="4"/>
</dbReference>
<evidence type="ECO:0000256" key="3">
    <source>
        <dbReference type="ARBA" id="ARBA00022475"/>
    </source>
</evidence>
<dbReference type="GO" id="GO:0042277">
    <property type="term" value="F:peptide binding"/>
    <property type="evidence" value="ECO:0007669"/>
    <property type="project" value="TreeGrafter"/>
</dbReference>
<keyword evidence="8 14" id="KW-1133">Transmembrane helix</keyword>
<proteinExistence type="inferred from homology"/>
<accession>A0AA39G4U5</accession>
<dbReference type="PRINTS" id="PR00237">
    <property type="entry name" value="GPCRRHODOPSN"/>
</dbReference>
<feature type="transmembrane region" description="Helical" evidence="14">
    <location>
        <begin position="137"/>
        <end position="159"/>
    </location>
</feature>
<evidence type="ECO:0000256" key="1">
    <source>
        <dbReference type="ARBA" id="ARBA00004651"/>
    </source>
</evidence>
<evidence type="ECO:0000256" key="8">
    <source>
        <dbReference type="ARBA" id="ARBA00022989"/>
    </source>
</evidence>
<dbReference type="PANTHER" id="PTHR24241:SF59">
    <property type="entry name" value="ADIPOKINETIC HORMONE RECEPTOR, ISOFORM C"/>
    <property type="match status" value="1"/>
</dbReference>
<dbReference type="GO" id="GO:0004930">
    <property type="term" value="F:G protein-coupled receptor activity"/>
    <property type="evidence" value="ECO:0007669"/>
    <property type="project" value="UniProtKB-KW"/>
</dbReference>
<evidence type="ECO:0000256" key="4">
    <source>
        <dbReference type="ARBA" id="ARBA00022536"/>
    </source>
</evidence>
<keyword evidence="4 12" id="KW-0245">EGF-like domain</keyword>
<dbReference type="CDD" id="cd00053">
    <property type="entry name" value="EGF"/>
    <property type="match status" value="1"/>
</dbReference>
<feature type="transmembrane region" description="Helical" evidence="14">
    <location>
        <begin position="184"/>
        <end position="206"/>
    </location>
</feature>
<dbReference type="SUPFAM" id="SSF81321">
    <property type="entry name" value="Family A G protein-coupled receptor-like"/>
    <property type="match status" value="1"/>
</dbReference>
<keyword evidence="13" id="KW-0807">Transducer</keyword>
<dbReference type="EMBL" id="JAQQBR010000002">
    <property type="protein sequence ID" value="KAK0181552.1"/>
    <property type="molecule type" value="Genomic_DNA"/>
</dbReference>
<evidence type="ECO:0000259" key="16">
    <source>
        <dbReference type="PROSITE" id="PS50262"/>
    </source>
</evidence>
<dbReference type="InterPro" id="IPR017452">
    <property type="entry name" value="GPCR_Rhodpsn_7TM"/>
</dbReference>
<feature type="transmembrane region" description="Helical" evidence="14">
    <location>
        <begin position="245"/>
        <end position="267"/>
    </location>
</feature>
<evidence type="ECO:0000259" key="15">
    <source>
        <dbReference type="PROSITE" id="PS50026"/>
    </source>
</evidence>
<gene>
    <name evidence="17" type="ORF">PV327_003827</name>
</gene>
<evidence type="ECO:0000256" key="14">
    <source>
        <dbReference type="SAM" id="Phobius"/>
    </source>
</evidence>
<dbReference type="InterPro" id="IPR000276">
    <property type="entry name" value="GPCR_Rhodpsn"/>
</dbReference>
<feature type="transmembrane region" description="Helical" evidence="14">
    <location>
        <begin position="20"/>
        <end position="45"/>
    </location>
</feature>
<evidence type="ECO:0000313" key="18">
    <source>
        <dbReference type="Proteomes" id="UP001168972"/>
    </source>
</evidence>
<evidence type="ECO:0000313" key="17">
    <source>
        <dbReference type="EMBL" id="KAK0181552.1"/>
    </source>
</evidence>
<keyword evidence="7" id="KW-0106">Calcium</keyword>
<dbReference type="InterPro" id="IPR024665">
    <property type="entry name" value="TSP/COMP_CC"/>
</dbReference>
<keyword evidence="5 13" id="KW-0812">Transmembrane</keyword>
<dbReference type="Gene3D" id="1.20.1070.10">
    <property type="entry name" value="Rhodopsin 7-helix transmembrane proteins"/>
    <property type="match status" value="1"/>
</dbReference>
<dbReference type="InterPro" id="IPR001881">
    <property type="entry name" value="EGF-like_Ca-bd_dom"/>
</dbReference>
<dbReference type="Pfam" id="PF00001">
    <property type="entry name" value="7tm_1"/>
    <property type="match status" value="1"/>
</dbReference>